<accession>A0A915JFQ3</accession>
<dbReference type="WBParaSite" id="nRc.2.0.1.t25365-RA">
    <property type="protein sequence ID" value="nRc.2.0.1.t25365-RA"/>
    <property type="gene ID" value="nRc.2.0.1.g25365"/>
</dbReference>
<organism evidence="1 2">
    <name type="scientific">Romanomermis culicivorax</name>
    <name type="common">Nematode worm</name>
    <dbReference type="NCBI Taxonomy" id="13658"/>
    <lineage>
        <taxon>Eukaryota</taxon>
        <taxon>Metazoa</taxon>
        <taxon>Ecdysozoa</taxon>
        <taxon>Nematoda</taxon>
        <taxon>Enoplea</taxon>
        <taxon>Dorylaimia</taxon>
        <taxon>Mermithida</taxon>
        <taxon>Mermithoidea</taxon>
        <taxon>Mermithidae</taxon>
        <taxon>Romanomermis</taxon>
    </lineage>
</organism>
<protein>
    <submittedName>
        <fullName evidence="2">Uncharacterized protein</fullName>
    </submittedName>
</protein>
<dbReference type="AlphaFoldDB" id="A0A915JFQ3"/>
<reference evidence="2" key="1">
    <citation type="submission" date="2022-11" db="UniProtKB">
        <authorList>
            <consortium name="WormBaseParasite"/>
        </authorList>
    </citation>
    <scope>IDENTIFICATION</scope>
</reference>
<dbReference type="Proteomes" id="UP000887565">
    <property type="component" value="Unplaced"/>
</dbReference>
<sequence>MCSTSHPDDNCTENRSLFVMLLPWVPHGPFKLENYLSCCCPRGLVDCLNWTSKSIVGIRLGNYPSNHILLFFLPRRGVLQ</sequence>
<keyword evidence="1" id="KW-1185">Reference proteome</keyword>
<evidence type="ECO:0000313" key="2">
    <source>
        <dbReference type="WBParaSite" id="nRc.2.0.1.t25365-RA"/>
    </source>
</evidence>
<name>A0A915JFQ3_ROMCU</name>
<evidence type="ECO:0000313" key="1">
    <source>
        <dbReference type="Proteomes" id="UP000887565"/>
    </source>
</evidence>
<proteinExistence type="predicted"/>